<feature type="transmembrane region" description="Helical" evidence="1">
    <location>
        <begin position="68"/>
        <end position="86"/>
    </location>
</feature>
<reference evidence="2 3" key="1">
    <citation type="journal article" date="2010" name="Nature">
        <title>Genome sequencing and analysis of the model grass Brachypodium distachyon.</title>
        <authorList>
            <consortium name="International Brachypodium Initiative"/>
        </authorList>
    </citation>
    <scope>NUCLEOTIDE SEQUENCE [LARGE SCALE GENOMIC DNA]</scope>
    <source>
        <strain evidence="2 3">Bd21</strain>
    </source>
</reference>
<dbReference type="Gramene" id="PNT75916">
    <property type="protein sequence ID" value="PNT75916"/>
    <property type="gene ID" value="BRADI_1g41745v3"/>
</dbReference>
<reference evidence="2" key="2">
    <citation type="submission" date="2017-06" db="EMBL/GenBank/DDBJ databases">
        <title>WGS assembly of Brachypodium distachyon.</title>
        <authorList>
            <consortium name="The International Brachypodium Initiative"/>
            <person name="Lucas S."/>
            <person name="Harmon-Smith M."/>
            <person name="Lail K."/>
            <person name="Tice H."/>
            <person name="Grimwood J."/>
            <person name="Bruce D."/>
            <person name="Barry K."/>
            <person name="Shu S."/>
            <person name="Lindquist E."/>
            <person name="Wang M."/>
            <person name="Pitluck S."/>
            <person name="Vogel J.P."/>
            <person name="Garvin D.F."/>
            <person name="Mockler T.C."/>
            <person name="Schmutz J."/>
            <person name="Rokhsar D."/>
            <person name="Bevan M.W."/>
        </authorList>
    </citation>
    <scope>NUCLEOTIDE SEQUENCE</scope>
    <source>
        <strain evidence="2">Bd21</strain>
    </source>
</reference>
<evidence type="ECO:0000313" key="2">
    <source>
        <dbReference type="EMBL" id="PNT75916.1"/>
    </source>
</evidence>
<evidence type="ECO:0000313" key="3">
    <source>
        <dbReference type="EnsemblPlants" id="PNT75916"/>
    </source>
</evidence>
<keyword evidence="1" id="KW-0812">Transmembrane</keyword>
<proteinExistence type="predicted"/>
<sequence>MTNFGKTAPLSPAILLPLPCPARPPSLPCPARPLPWKCCQGLMVLLLDPKSLFKSDSIPPFPPSIETLVFMILVLHVLLLLILFLGS</sequence>
<name>A0A2K2DNR1_BRADI</name>
<protein>
    <submittedName>
        <fullName evidence="2 3">Uncharacterized protein</fullName>
    </submittedName>
</protein>
<accession>A0A2K2DNR1</accession>
<gene>
    <name evidence="2" type="ORF">BRADI_1g41745v3</name>
</gene>
<keyword evidence="1" id="KW-1133">Transmembrane helix</keyword>
<organism evidence="2">
    <name type="scientific">Brachypodium distachyon</name>
    <name type="common">Purple false brome</name>
    <name type="synonym">Trachynia distachya</name>
    <dbReference type="NCBI Taxonomy" id="15368"/>
    <lineage>
        <taxon>Eukaryota</taxon>
        <taxon>Viridiplantae</taxon>
        <taxon>Streptophyta</taxon>
        <taxon>Embryophyta</taxon>
        <taxon>Tracheophyta</taxon>
        <taxon>Spermatophyta</taxon>
        <taxon>Magnoliopsida</taxon>
        <taxon>Liliopsida</taxon>
        <taxon>Poales</taxon>
        <taxon>Poaceae</taxon>
        <taxon>BOP clade</taxon>
        <taxon>Pooideae</taxon>
        <taxon>Stipodae</taxon>
        <taxon>Brachypodieae</taxon>
        <taxon>Brachypodium</taxon>
    </lineage>
</organism>
<dbReference type="EnsemblPlants" id="PNT75916">
    <property type="protein sequence ID" value="PNT75916"/>
    <property type="gene ID" value="BRADI_1g41745v3"/>
</dbReference>
<keyword evidence="1" id="KW-0472">Membrane</keyword>
<evidence type="ECO:0000256" key="1">
    <source>
        <dbReference type="SAM" id="Phobius"/>
    </source>
</evidence>
<dbReference type="InParanoid" id="A0A2K2DNR1"/>
<dbReference type="AlphaFoldDB" id="A0A2K2DNR1"/>
<keyword evidence="4" id="KW-1185">Reference proteome</keyword>
<evidence type="ECO:0000313" key="4">
    <source>
        <dbReference type="Proteomes" id="UP000008810"/>
    </source>
</evidence>
<reference evidence="3" key="3">
    <citation type="submission" date="2018-08" db="UniProtKB">
        <authorList>
            <consortium name="EnsemblPlants"/>
        </authorList>
    </citation>
    <scope>IDENTIFICATION</scope>
    <source>
        <strain evidence="3">cv. Bd21</strain>
    </source>
</reference>
<dbReference type="Proteomes" id="UP000008810">
    <property type="component" value="Chromosome 1"/>
</dbReference>
<dbReference type="EMBL" id="CM000880">
    <property type="protein sequence ID" value="PNT75916.1"/>
    <property type="molecule type" value="Genomic_DNA"/>
</dbReference>